<gene>
    <name evidence="2" type="ORF">EFBL_3650</name>
</gene>
<protein>
    <submittedName>
        <fullName evidence="2">Hydrolase</fullName>
    </submittedName>
</protein>
<comment type="caution">
    <text evidence="2">The sequence shown here is derived from an EMBL/GenBank/DDBJ whole genome shotgun (WGS) entry which is preliminary data.</text>
</comment>
<dbReference type="SFLD" id="SFLDS00003">
    <property type="entry name" value="Haloacid_Dehalogenase"/>
    <property type="match status" value="1"/>
</dbReference>
<dbReference type="Gene3D" id="3.40.50.1000">
    <property type="entry name" value="HAD superfamily/HAD-like"/>
    <property type="match status" value="1"/>
</dbReference>
<organism evidence="2 3">
    <name type="scientific">Effusibacillus lacus</name>
    <dbReference type="NCBI Taxonomy" id="1348429"/>
    <lineage>
        <taxon>Bacteria</taxon>
        <taxon>Bacillati</taxon>
        <taxon>Bacillota</taxon>
        <taxon>Bacilli</taxon>
        <taxon>Bacillales</taxon>
        <taxon>Alicyclobacillaceae</taxon>
        <taxon>Effusibacillus</taxon>
    </lineage>
</organism>
<dbReference type="SUPFAM" id="SSF56784">
    <property type="entry name" value="HAD-like"/>
    <property type="match status" value="1"/>
</dbReference>
<name>A0A292YSQ8_9BACL</name>
<dbReference type="PANTHER" id="PTHR43316">
    <property type="entry name" value="HYDROLASE, HALOACID DELAHOGENASE-RELATED"/>
    <property type="match status" value="1"/>
</dbReference>
<dbReference type="InterPro" id="IPR036412">
    <property type="entry name" value="HAD-like_sf"/>
</dbReference>
<dbReference type="InterPro" id="IPR006439">
    <property type="entry name" value="HAD-SF_hydro_IA"/>
</dbReference>
<dbReference type="OrthoDB" id="9809962at2"/>
<dbReference type="AlphaFoldDB" id="A0A292YSQ8"/>
<dbReference type="RefSeq" id="WP_096184260.1">
    <property type="nucleotide sequence ID" value="NZ_BDUF01000112.1"/>
</dbReference>
<keyword evidence="3" id="KW-1185">Reference proteome</keyword>
<dbReference type="SFLD" id="SFLDG01129">
    <property type="entry name" value="C1.5:_HAD__Beta-PGM__Phosphata"/>
    <property type="match status" value="1"/>
</dbReference>
<proteinExistence type="predicted"/>
<dbReference type="Pfam" id="PF00702">
    <property type="entry name" value="Hydrolase"/>
    <property type="match status" value="1"/>
</dbReference>
<accession>A0A292YSQ8</accession>
<dbReference type="InterPro" id="IPR051540">
    <property type="entry name" value="S-2-haloacid_dehalogenase"/>
</dbReference>
<dbReference type="InterPro" id="IPR023214">
    <property type="entry name" value="HAD_sf"/>
</dbReference>
<keyword evidence="1 2" id="KW-0378">Hydrolase</keyword>
<evidence type="ECO:0000256" key="1">
    <source>
        <dbReference type="ARBA" id="ARBA00022801"/>
    </source>
</evidence>
<evidence type="ECO:0000313" key="3">
    <source>
        <dbReference type="Proteomes" id="UP000217785"/>
    </source>
</evidence>
<sequence length="243" mass="27914">MLNTLLFDLDGTLLPMDNDHFTKGYFKHLIPRVMHLIDQDKFIKQLWASTEAMVRSDDASRTNEQVFKEDFLGKSGIREEEIWPILVDFYQGEFHQLSHLTSPTPLARKAVETAMEKGYSVVLATNPLFPRAAIEARMKWANIEDLPFELVTTLEEMHFCKPNLSYYKEILQKIGRKPDECMMIGNDGFEDMIAGKLGMQTYLVTDCLIERNLLSDPIHQQGTMENLLEFIKGLPDLKGARVV</sequence>
<evidence type="ECO:0000313" key="2">
    <source>
        <dbReference type="EMBL" id="GAX91959.1"/>
    </source>
</evidence>
<dbReference type="EMBL" id="BDUF01000112">
    <property type="protein sequence ID" value="GAX91959.1"/>
    <property type="molecule type" value="Genomic_DNA"/>
</dbReference>
<dbReference type="PANTHER" id="PTHR43316:SF3">
    <property type="entry name" value="HALOACID DEHALOGENASE, TYPE II (AFU_ORTHOLOGUE AFUA_2G07750)-RELATED"/>
    <property type="match status" value="1"/>
</dbReference>
<dbReference type="PRINTS" id="PR00413">
    <property type="entry name" value="HADHALOGNASE"/>
</dbReference>
<reference evidence="3" key="1">
    <citation type="submission" date="2017-07" db="EMBL/GenBank/DDBJ databases">
        <title>Draft genome sequence of Effusibacillus lacus strain skLN1.</title>
        <authorList>
            <person name="Watanabe M."/>
            <person name="Kojima H."/>
            <person name="Fukui M."/>
        </authorList>
    </citation>
    <scope>NUCLEOTIDE SEQUENCE [LARGE SCALE GENOMIC DNA]</scope>
    <source>
        <strain evidence="3">skLN1</strain>
    </source>
</reference>
<dbReference type="GO" id="GO:0016787">
    <property type="term" value="F:hydrolase activity"/>
    <property type="evidence" value="ECO:0007669"/>
    <property type="project" value="UniProtKB-KW"/>
</dbReference>
<dbReference type="Proteomes" id="UP000217785">
    <property type="component" value="Unassembled WGS sequence"/>
</dbReference>